<name>A0A1C9I1S8_RHILT</name>
<dbReference type="AlphaFoldDB" id="A0A1C9I1S8"/>
<proteinExistence type="predicted"/>
<dbReference type="EMBL" id="KX490553">
    <property type="protein sequence ID" value="AOO92917.1"/>
    <property type="molecule type" value="Genomic_DNA"/>
</dbReference>
<sequence length="73" mass="7707">MGVSALPPMAPSDCCFRPIAGAKWQLLLGKRPNGQVIRKTGVMTIVLKGGIVVPGDGIAIRFPVQLLVLLEVV</sequence>
<reference evidence="1" key="1">
    <citation type="journal article" date="2015" name="BMC Genomics">
        <title>Transcriptome profiling of a Rhizobium leguminosarum bv. trifolii rosR mutant reveals the role of the transcriptional regulator RosR in motility, synthesis of cell-surface components, and other cellular processes.</title>
        <authorList>
            <person name="Rachwal K."/>
            <person name="Matczynska E."/>
            <person name="Janczarek M."/>
        </authorList>
    </citation>
    <scope>NUCLEOTIDE SEQUENCE</scope>
    <source>
        <strain evidence="1">Rt24.2</strain>
    </source>
</reference>
<organism evidence="1">
    <name type="scientific">Rhizobium leguminosarum bv. trifolii</name>
    <dbReference type="NCBI Taxonomy" id="386"/>
    <lineage>
        <taxon>Bacteria</taxon>
        <taxon>Pseudomonadati</taxon>
        <taxon>Pseudomonadota</taxon>
        <taxon>Alphaproteobacteria</taxon>
        <taxon>Hyphomicrobiales</taxon>
        <taxon>Rhizobiaceae</taxon>
        <taxon>Rhizobium/Agrobacterium group</taxon>
        <taxon>Rhizobium</taxon>
    </lineage>
</organism>
<evidence type="ECO:0000313" key="1">
    <source>
        <dbReference type="EMBL" id="AOO92917.1"/>
    </source>
</evidence>
<accession>A0A1C9I1S8</accession>
<protein>
    <submittedName>
        <fullName evidence="1">Uncharacterized protein</fullName>
    </submittedName>
</protein>
<reference evidence="1" key="2">
    <citation type="journal article" date="2016" name="Front. Microbiol.">
        <title>The Regulatory Protein RosR Affects Rhizobium leguminosarum bv. trifolii Protein Profiles, Cell Surface Properties, and Symbiosis with Clover.</title>
        <authorList>
            <person name="Rachwal K."/>
            <person name="Boguszewska A."/>
            <person name="Kopcinska J."/>
            <person name="Karas M."/>
            <person name="Tchorzewski M."/>
            <person name="Janczarek M."/>
        </authorList>
    </citation>
    <scope>NUCLEOTIDE SEQUENCE</scope>
    <source>
        <strain evidence="1">Rt24.2</strain>
    </source>
</reference>